<dbReference type="EMBL" id="CM035420">
    <property type="protein sequence ID" value="KAH7404427.1"/>
    <property type="molecule type" value="Genomic_DNA"/>
</dbReference>
<dbReference type="InterPro" id="IPR054722">
    <property type="entry name" value="PolX-like_BBD"/>
</dbReference>
<dbReference type="OrthoDB" id="1432996at2759"/>
<reference evidence="2" key="1">
    <citation type="submission" date="2021-08" db="EMBL/GenBank/DDBJ databases">
        <title>WGS assembly of Ceratopteris richardii.</title>
        <authorList>
            <person name="Marchant D.B."/>
            <person name="Chen G."/>
            <person name="Jenkins J."/>
            <person name="Shu S."/>
            <person name="Leebens-Mack J."/>
            <person name="Grimwood J."/>
            <person name="Schmutz J."/>
            <person name="Soltis P."/>
            <person name="Soltis D."/>
            <person name="Chen Z.-H."/>
        </authorList>
    </citation>
    <scope>NUCLEOTIDE SEQUENCE</scope>
    <source>
        <strain evidence="2">Whitten #5841</strain>
        <tissue evidence="2">Leaf</tissue>
    </source>
</reference>
<organism evidence="2 3">
    <name type="scientific">Ceratopteris richardii</name>
    <name type="common">Triangle waterfern</name>
    <dbReference type="NCBI Taxonomy" id="49495"/>
    <lineage>
        <taxon>Eukaryota</taxon>
        <taxon>Viridiplantae</taxon>
        <taxon>Streptophyta</taxon>
        <taxon>Embryophyta</taxon>
        <taxon>Tracheophyta</taxon>
        <taxon>Polypodiopsida</taxon>
        <taxon>Polypodiidae</taxon>
        <taxon>Polypodiales</taxon>
        <taxon>Pteridineae</taxon>
        <taxon>Pteridaceae</taxon>
        <taxon>Parkerioideae</taxon>
        <taxon>Ceratopteris</taxon>
    </lineage>
</organism>
<accession>A0A8T2T5F9</accession>
<dbReference type="Proteomes" id="UP000825935">
    <property type="component" value="Chromosome 15"/>
</dbReference>
<dbReference type="Pfam" id="PF22936">
    <property type="entry name" value="Pol_BBD"/>
    <property type="match status" value="1"/>
</dbReference>
<feature type="domain" description="Retrovirus-related Pol polyprotein from transposon TNT 1-94-like beta-barrel" evidence="1">
    <location>
        <begin position="1"/>
        <end position="71"/>
    </location>
</feature>
<evidence type="ECO:0000313" key="2">
    <source>
        <dbReference type="EMBL" id="KAH7404427.1"/>
    </source>
</evidence>
<evidence type="ECO:0000259" key="1">
    <source>
        <dbReference type="Pfam" id="PF22936"/>
    </source>
</evidence>
<keyword evidence="3" id="KW-1185">Reference proteome</keyword>
<gene>
    <name evidence="2" type="ORF">KP509_15G025300</name>
</gene>
<dbReference type="AlphaFoldDB" id="A0A8T2T5F9"/>
<proteinExistence type="predicted"/>
<protein>
    <recommendedName>
        <fullName evidence="1">Retrovirus-related Pol polyprotein from transposon TNT 1-94-like beta-barrel domain-containing protein</fullName>
    </recommendedName>
</protein>
<name>A0A8T2T5F9_CERRI</name>
<comment type="caution">
    <text evidence="2">The sequence shown here is derived from an EMBL/GenBank/DDBJ whole genome shotgun (WGS) entry which is preliminary data.</text>
</comment>
<sequence length="115" mass="13094">MTPCRRWLENYRILDTSVQVLLGDDRCLPALGVGQLDVSLPSGARVTIHDIYHLPGLTKSLISVSANTSQGSFFEFFHTHCVIHFKLASGQFELIKLQQREHLPSVYTYQKQKLH</sequence>
<evidence type="ECO:0000313" key="3">
    <source>
        <dbReference type="Proteomes" id="UP000825935"/>
    </source>
</evidence>